<dbReference type="InterPro" id="IPR029044">
    <property type="entry name" value="Nucleotide-diphossugar_trans"/>
</dbReference>
<dbReference type="PANTHER" id="PTHR13778">
    <property type="entry name" value="GLYCOSYLTRANSFERASE 8 DOMAIN-CONTAINING PROTEIN"/>
    <property type="match status" value="1"/>
</dbReference>
<evidence type="ECO:0000313" key="4">
    <source>
        <dbReference type="EMBL" id="MEI9407192.1"/>
    </source>
</evidence>
<name>A0ABU8KNY7_9HYPH</name>
<gene>
    <name evidence="4" type="ORF">O7A60_00170</name>
</gene>
<dbReference type="SUPFAM" id="SSF53448">
    <property type="entry name" value="Nucleotide-diphospho-sugar transferases"/>
    <property type="match status" value="1"/>
</dbReference>
<dbReference type="EMBL" id="JAPYKS010000001">
    <property type="protein sequence ID" value="MEI9407192.1"/>
    <property type="molecule type" value="Genomic_DNA"/>
</dbReference>
<dbReference type="PANTHER" id="PTHR13778:SF47">
    <property type="entry name" value="LIPOPOLYSACCHARIDE 1,3-GALACTOSYLTRANSFERASE"/>
    <property type="match status" value="1"/>
</dbReference>
<evidence type="ECO:0000256" key="2">
    <source>
        <dbReference type="ARBA" id="ARBA00022679"/>
    </source>
</evidence>
<dbReference type="CDD" id="cd04194">
    <property type="entry name" value="GT8_A4GalT_like"/>
    <property type="match status" value="1"/>
</dbReference>
<dbReference type="Pfam" id="PF01501">
    <property type="entry name" value="Glyco_transf_8"/>
    <property type="match status" value="1"/>
</dbReference>
<evidence type="ECO:0000256" key="1">
    <source>
        <dbReference type="ARBA" id="ARBA00022676"/>
    </source>
</evidence>
<proteinExistence type="predicted"/>
<dbReference type="Proteomes" id="UP001387293">
    <property type="component" value="Unassembled WGS sequence"/>
</dbReference>
<keyword evidence="3" id="KW-0479">Metal-binding</keyword>
<dbReference type="Gene3D" id="3.90.550.10">
    <property type="entry name" value="Spore Coat Polysaccharide Biosynthesis Protein SpsA, Chain A"/>
    <property type="match status" value="1"/>
</dbReference>
<comment type="caution">
    <text evidence="4">The sequence shown here is derived from an EMBL/GenBank/DDBJ whole genome shotgun (WGS) entry which is preliminary data.</text>
</comment>
<organism evidence="4 5">
    <name type="scientific">Mesorhizobium salmacidum</name>
    <dbReference type="NCBI Taxonomy" id="3015171"/>
    <lineage>
        <taxon>Bacteria</taxon>
        <taxon>Pseudomonadati</taxon>
        <taxon>Pseudomonadota</taxon>
        <taxon>Alphaproteobacteria</taxon>
        <taxon>Hyphomicrobiales</taxon>
        <taxon>Phyllobacteriaceae</taxon>
        <taxon>Mesorhizobium</taxon>
    </lineage>
</organism>
<keyword evidence="2" id="KW-0808">Transferase</keyword>
<dbReference type="InterPro" id="IPR050748">
    <property type="entry name" value="Glycosyltrans_8_dom-fam"/>
</dbReference>
<sequence length="307" mass="35510">MRNSVDENINIVCVSDTNYVPHLVALLKSVQSNSGHDDTFNVHIIHDAISEDLQKLISAELRGMEVRWYSIVGHDALTLPPLLQISRATYLRLIMDEVLDESISRLIYLDIDMVVTGSLKELWQCELGDCVCAAVPDPGINIEAFAQKYNLALPGQYFNAGMMVFDMQRARIDGILRGALNLLLEHPSKFEYADQDALNVVLWGKWKQVDATWNFQREFMYDDLAAWRVMSRDRHTVPKIIHFTESVKPWKAGEWHPFAWLYWKHLLRSGFAGEVMRKENIRYRDIIKMWLKYLFKKPNLARGSANP</sequence>
<protein>
    <submittedName>
        <fullName evidence="4">Glycosyltransferase family 8 protein</fullName>
    </submittedName>
</protein>
<evidence type="ECO:0000256" key="3">
    <source>
        <dbReference type="ARBA" id="ARBA00022723"/>
    </source>
</evidence>
<reference evidence="4 5" key="1">
    <citation type="submission" date="2022-12" db="EMBL/GenBank/DDBJ databases">
        <authorList>
            <person name="Muema E."/>
        </authorList>
    </citation>
    <scope>NUCLEOTIDE SEQUENCE [LARGE SCALE GENOMIC DNA]</scope>
    <source>
        <strain evidence="5">1326</strain>
    </source>
</reference>
<keyword evidence="5" id="KW-1185">Reference proteome</keyword>
<dbReference type="InterPro" id="IPR002495">
    <property type="entry name" value="Glyco_trans_8"/>
</dbReference>
<accession>A0ABU8KNY7</accession>
<dbReference type="RefSeq" id="WP_337104484.1">
    <property type="nucleotide sequence ID" value="NZ_JAPYKS010000001.1"/>
</dbReference>
<evidence type="ECO:0000313" key="5">
    <source>
        <dbReference type="Proteomes" id="UP001387293"/>
    </source>
</evidence>
<keyword evidence="1" id="KW-0328">Glycosyltransferase</keyword>